<name>A0A2N8TKC8_9ACTN</name>
<evidence type="ECO:0000313" key="2">
    <source>
        <dbReference type="EMBL" id="PNG19429.1"/>
    </source>
</evidence>
<sequence>MNDEELRRYCAGIVEELDIPEGADVNALCDHLEQRWGRPISLIEVPLPTGVGKPCGLWVATDDAYYICYQKYTVRAHQEHIVRHEIAHGLCGHAATEVMPDEMLRLLMPTLSPGLVRSVLGRTTYTVMEERAAELIASLLPLKAGTMRRASPHGPGMGNLVSHLGRSLERSGPA</sequence>
<dbReference type="EMBL" id="POUC01000218">
    <property type="protein sequence ID" value="PNG19429.1"/>
    <property type="molecule type" value="Genomic_DNA"/>
</dbReference>
<dbReference type="RefSeq" id="WP_102911423.1">
    <property type="nucleotide sequence ID" value="NZ_POUC01000218.1"/>
</dbReference>
<proteinExistence type="predicted"/>
<accession>A0A2N8TKC8</accession>
<reference evidence="2 3" key="1">
    <citation type="submission" date="2018-01" db="EMBL/GenBank/DDBJ databases">
        <title>Draft genome sequence of Streptomyces sp. 13K301.</title>
        <authorList>
            <person name="Sahin N."/>
            <person name="Saygin H."/>
            <person name="Ay H."/>
        </authorList>
    </citation>
    <scope>NUCLEOTIDE SEQUENCE [LARGE SCALE GENOMIC DNA]</scope>
    <source>
        <strain evidence="2 3">13K301</strain>
    </source>
</reference>
<keyword evidence="3" id="KW-1185">Reference proteome</keyword>
<dbReference type="OrthoDB" id="4144896at2"/>
<dbReference type="AlphaFoldDB" id="A0A2N8TKC8"/>
<dbReference type="Proteomes" id="UP000235943">
    <property type="component" value="Unassembled WGS sequence"/>
</dbReference>
<evidence type="ECO:0000256" key="1">
    <source>
        <dbReference type="SAM" id="MobiDB-lite"/>
    </source>
</evidence>
<comment type="caution">
    <text evidence="2">The sequence shown here is derived from an EMBL/GenBank/DDBJ whole genome shotgun (WGS) entry which is preliminary data.</text>
</comment>
<evidence type="ECO:0000313" key="3">
    <source>
        <dbReference type="Proteomes" id="UP000235943"/>
    </source>
</evidence>
<protein>
    <submittedName>
        <fullName evidence="2">Toxin</fullName>
    </submittedName>
</protein>
<feature type="region of interest" description="Disordered" evidence="1">
    <location>
        <begin position="151"/>
        <end position="174"/>
    </location>
</feature>
<gene>
    <name evidence="2" type="ORF">C1J00_25725</name>
</gene>
<organism evidence="2 3">
    <name type="scientific">Streptomyces cahuitamycinicus</name>
    <dbReference type="NCBI Taxonomy" id="2070367"/>
    <lineage>
        <taxon>Bacteria</taxon>
        <taxon>Bacillati</taxon>
        <taxon>Actinomycetota</taxon>
        <taxon>Actinomycetes</taxon>
        <taxon>Kitasatosporales</taxon>
        <taxon>Streptomycetaceae</taxon>
        <taxon>Streptomyces</taxon>
    </lineage>
</organism>